<organism evidence="2 3">
    <name type="scientific">Hymenobacter ruricola</name>
    <dbReference type="NCBI Taxonomy" id="2791023"/>
    <lineage>
        <taxon>Bacteria</taxon>
        <taxon>Pseudomonadati</taxon>
        <taxon>Bacteroidota</taxon>
        <taxon>Cytophagia</taxon>
        <taxon>Cytophagales</taxon>
        <taxon>Hymenobacteraceae</taxon>
        <taxon>Hymenobacter</taxon>
    </lineage>
</organism>
<reference evidence="2 3" key="1">
    <citation type="submission" date="2020-11" db="EMBL/GenBank/DDBJ databases">
        <authorList>
            <person name="Kim M.K."/>
        </authorList>
    </citation>
    <scope>NUCLEOTIDE SEQUENCE [LARGE SCALE GENOMIC DNA]</scope>
    <source>
        <strain evidence="2 3">BT662</strain>
    </source>
</reference>
<comment type="caution">
    <text evidence="2">The sequence shown here is derived from an EMBL/GenBank/DDBJ whole genome shotgun (WGS) entry which is preliminary data.</text>
</comment>
<evidence type="ECO:0000256" key="1">
    <source>
        <dbReference type="SAM" id="SignalP"/>
    </source>
</evidence>
<feature type="signal peptide" evidence="1">
    <location>
        <begin position="1"/>
        <end position="19"/>
    </location>
</feature>
<dbReference type="EMBL" id="JADQDM010000001">
    <property type="protein sequence ID" value="MBF9219595.1"/>
    <property type="molecule type" value="Genomic_DNA"/>
</dbReference>
<keyword evidence="1" id="KW-0732">Signal</keyword>
<gene>
    <name evidence="2" type="ORF">I2H31_00650</name>
</gene>
<evidence type="ECO:0000313" key="3">
    <source>
        <dbReference type="Proteomes" id="UP000618931"/>
    </source>
</evidence>
<proteinExistence type="predicted"/>
<name>A0ABS0HY12_9BACT</name>
<accession>A0ABS0HY12</accession>
<dbReference type="Proteomes" id="UP000618931">
    <property type="component" value="Unassembled WGS sequence"/>
</dbReference>
<dbReference type="PROSITE" id="PS51257">
    <property type="entry name" value="PROKAR_LIPOPROTEIN"/>
    <property type="match status" value="1"/>
</dbReference>
<sequence>MRFAPLVRSLGLASLLLGAGPGLSSCSKSDSDASSSSLFINFGPGLGYDVRTGNNLPVGEQDPTDWVLDGPWNSREQKLFQSLRLDLNGPVQAQSRPSNIFVGGIPIPRFFSLFFPTPCPPRCRAGW</sequence>
<protein>
    <submittedName>
        <fullName evidence="2">Uncharacterized protein</fullName>
    </submittedName>
</protein>
<feature type="chain" id="PRO_5047446359" evidence="1">
    <location>
        <begin position="20"/>
        <end position="127"/>
    </location>
</feature>
<keyword evidence="3" id="KW-1185">Reference proteome</keyword>
<evidence type="ECO:0000313" key="2">
    <source>
        <dbReference type="EMBL" id="MBF9219595.1"/>
    </source>
</evidence>
<dbReference type="RefSeq" id="WP_196291066.1">
    <property type="nucleotide sequence ID" value="NZ_JADQDM010000001.1"/>
</dbReference>